<dbReference type="SMART" id="SM00530">
    <property type="entry name" value="HTH_XRE"/>
    <property type="match status" value="1"/>
</dbReference>
<feature type="domain" description="HTH cro/C1-type" evidence="2">
    <location>
        <begin position="9"/>
        <end position="64"/>
    </location>
</feature>
<name>A0AAT9FK51_9BACT</name>
<evidence type="ECO:0000313" key="3">
    <source>
        <dbReference type="EMBL" id="BDS06457.1"/>
    </source>
</evidence>
<dbReference type="InterPro" id="IPR001387">
    <property type="entry name" value="Cro/C1-type_HTH"/>
</dbReference>
<dbReference type="KEGG" id="osu:NT6N_14970"/>
<dbReference type="Gene3D" id="1.10.260.40">
    <property type="entry name" value="lambda repressor-like DNA-binding domains"/>
    <property type="match status" value="1"/>
</dbReference>
<protein>
    <recommendedName>
        <fullName evidence="2">HTH cro/C1-type domain-containing protein</fullName>
    </recommendedName>
</protein>
<dbReference type="EMBL" id="AP026866">
    <property type="protein sequence ID" value="BDS06457.1"/>
    <property type="molecule type" value="Genomic_DNA"/>
</dbReference>
<dbReference type="GO" id="GO:0005829">
    <property type="term" value="C:cytosol"/>
    <property type="evidence" value="ECO:0007669"/>
    <property type="project" value="TreeGrafter"/>
</dbReference>
<organism evidence="3">
    <name type="scientific">Oceaniferula spumae</name>
    <dbReference type="NCBI Taxonomy" id="2979115"/>
    <lineage>
        <taxon>Bacteria</taxon>
        <taxon>Pseudomonadati</taxon>
        <taxon>Verrucomicrobiota</taxon>
        <taxon>Verrucomicrobiia</taxon>
        <taxon>Verrucomicrobiales</taxon>
        <taxon>Verrucomicrobiaceae</taxon>
        <taxon>Oceaniferula</taxon>
    </lineage>
</organism>
<reference evidence="3" key="1">
    <citation type="submission" date="2024-07" db="EMBL/GenBank/DDBJ databases">
        <title>Complete genome sequence of Verrucomicrobiaceae bacterium NT6N.</title>
        <authorList>
            <person name="Huang C."/>
            <person name="Takami H."/>
            <person name="Hamasaki K."/>
        </authorList>
    </citation>
    <scope>NUCLEOTIDE SEQUENCE</scope>
    <source>
        <strain evidence="3">NT6N</strain>
    </source>
</reference>
<dbReference type="AlphaFoldDB" id="A0AAT9FK51"/>
<dbReference type="CDD" id="cd00093">
    <property type="entry name" value="HTH_XRE"/>
    <property type="match status" value="1"/>
</dbReference>
<gene>
    <name evidence="3" type="ORF">NT6N_14970</name>
</gene>
<dbReference type="PANTHER" id="PTHR46797:SF1">
    <property type="entry name" value="METHYLPHOSPHONATE SYNTHASE"/>
    <property type="match status" value="1"/>
</dbReference>
<evidence type="ECO:0000256" key="1">
    <source>
        <dbReference type="ARBA" id="ARBA00023125"/>
    </source>
</evidence>
<sequence>MINTIGQRIKNRRKELLWTLAELSTRSGLSKGFLSDLENDKRKTANGTSLAALSKALGVSADYLITGENKLRETNNQLDIPASLAVFAQDEDLSFSHTAMLLQLRKQILAFRSESKSEDLEDFDWKPFYEAVKEHLK</sequence>
<keyword evidence="1" id="KW-0238">DNA-binding</keyword>
<dbReference type="InterPro" id="IPR050807">
    <property type="entry name" value="TransReg_Diox_bact_type"/>
</dbReference>
<dbReference type="GO" id="GO:0003700">
    <property type="term" value="F:DNA-binding transcription factor activity"/>
    <property type="evidence" value="ECO:0007669"/>
    <property type="project" value="TreeGrafter"/>
</dbReference>
<dbReference type="InterPro" id="IPR010982">
    <property type="entry name" value="Lambda_DNA-bd_dom_sf"/>
</dbReference>
<accession>A0AAT9FK51</accession>
<dbReference type="SUPFAM" id="SSF47413">
    <property type="entry name" value="lambda repressor-like DNA-binding domains"/>
    <property type="match status" value="1"/>
</dbReference>
<dbReference type="PANTHER" id="PTHR46797">
    <property type="entry name" value="HTH-TYPE TRANSCRIPTIONAL REGULATOR"/>
    <property type="match status" value="1"/>
</dbReference>
<dbReference type="PROSITE" id="PS50943">
    <property type="entry name" value="HTH_CROC1"/>
    <property type="match status" value="1"/>
</dbReference>
<evidence type="ECO:0000259" key="2">
    <source>
        <dbReference type="PROSITE" id="PS50943"/>
    </source>
</evidence>
<proteinExistence type="predicted"/>
<dbReference type="GO" id="GO:0003677">
    <property type="term" value="F:DNA binding"/>
    <property type="evidence" value="ECO:0007669"/>
    <property type="project" value="UniProtKB-KW"/>
</dbReference>
<dbReference type="Pfam" id="PF01381">
    <property type="entry name" value="HTH_3"/>
    <property type="match status" value="1"/>
</dbReference>